<sequence>MSIPISGLNNNVIGVTAKDKVITPGQAQSNFANALKNAINNVNELQNVSDQKTEALAKGEIDDLHDVMITAQKASITLQATVEIQSKVIDAYKEMMRMQV</sequence>
<keyword evidence="7" id="KW-1185">Reference proteome</keyword>
<dbReference type="RefSeq" id="WP_345823901.1">
    <property type="nucleotide sequence ID" value="NZ_JBDIML010000001.1"/>
</dbReference>
<organism evidence="6 7">
    <name type="scientific">Ornithinibacillus xuwenensis</name>
    <dbReference type="NCBI Taxonomy" id="3144668"/>
    <lineage>
        <taxon>Bacteria</taxon>
        <taxon>Bacillati</taxon>
        <taxon>Bacillota</taxon>
        <taxon>Bacilli</taxon>
        <taxon>Bacillales</taxon>
        <taxon>Bacillaceae</taxon>
        <taxon>Ornithinibacillus</taxon>
    </lineage>
</organism>
<keyword evidence="6" id="KW-0966">Cell projection</keyword>
<dbReference type="HAMAP" id="MF_00724">
    <property type="entry name" value="FliE"/>
    <property type="match status" value="1"/>
</dbReference>
<dbReference type="NCBIfam" id="TIGR00205">
    <property type="entry name" value="fliE"/>
    <property type="match status" value="1"/>
</dbReference>
<dbReference type="InterPro" id="IPR001624">
    <property type="entry name" value="FliE"/>
</dbReference>
<evidence type="ECO:0000256" key="4">
    <source>
        <dbReference type="HAMAP-Rule" id="MF_00724"/>
    </source>
</evidence>
<gene>
    <name evidence="4 6" type="primary">fliE</name>
    <name evidence="6" type="ORF">ABC228_04575</name>
</gene>
<dbReference type="PRINTS" id="PR01006">
    <property type="entry name" value="FLGHOOKFLIE"/>
</dbReference>
<comment type="similarity">
    <text evidence="2 4">Belongs to the FliE family.</text>
</comment>
<comment type="caution">
    <text evidence="6">The sequence shown here is derived from an EMBL/GenBank/DDBJ whole genome shotgun (WGS) entry which is preliminary data.</text>
</comment>
<reference evidence="6 7" key="1">
    <citation type="submission" date="2024-05" db="EMBL/GenBank/DDBJ databases">
        <authorList>
            <person name="Haq I."/>
            <person name="Ullah Z."/>
            <person name="Ahmad R."/>
            <person name="Li M."/>
            <person name="Tong Y."/>
        </authorList>
    </citation>
    <scope>NUCLEOTIDE SEQUENCE [LARGE SCALE GENOMIC DNA]</scope>
    <source>
        <strain evidence="6 7">16A2E</strain>
    </source>
</reference>
<keyword evidence="6" id="KW-0282">Flagellum</keyword>
<evidence type="ECO:0000256" key="2">
    <source>
        <dbReference type="ARBA" id="ARBA00009272"/>
    </source>
</evidence>
<dbReference type="Pfam" id="PF02049">
    <property type="entry name" value="FliE"/>
    <property type="match status" value="1"/>
</dbReference>
<dbReference type="Proteomes" id="UP001444625">
    <property type="component" value="Unassembled WGS sequence"/>
</dbReference>
<accession>A0ABU9XDX1</accession>
<evidence type="ECO:0000313" key="7">
    <source>
        <dbReference type="Proteomes" id="UP001444625"/>
    </source>
</evidence>
<name>A0ABU9XDX1_9BACI</name>
<evidence type="ECO:0000256" key="5">
    <source>
        <dbReference type="NCBIfam" id="TIGR00205"/>
    </source>
</evidence>
<keyword evidence="6" id="KW-0969">Cilium</keyword>
<dbReference type="PANTHER" id="PTHR34653">
    <property type="match status" value="1"/>
</dbReference>
<protein>
    <recommendedName>
        <fullName evidence="4 5">Flagellar hook-basal body complex protein FliE</fullName>
    </recommendedName>
</protein>
<evidence type="ECO:0000256" key="3">
    <source>
        <dbReference type="ARBA" id="ARBA00023143"/>
    </source>
</evidence>
<evidence type="ECO:0000313" key="6">
    <source>
        <dbReference type="EMBL" id="MEN2766453.1"/>
    </source>
</evidence>
<keyword evidence="3 4" id="KW-0975">Bacterial flagellum</keyword>
<proteinExistence type="inferred from homology"/>
<dbReference type="PANTHER" id="PTHR34653:SF1">
    <property type="entry name" value="FLAGELLAR HOOK-BASAL BODY COMPLEX PROTEIN FLIE"/>
    <property type="match status" value="1"/>
</dbReference>
<evidence type="ECO:0000256" key="1">
    <source>
        <dbReference type="ARBA" id="ARBA00004117"/>
    </source>
</evidence>
<dbReference type="EMBL" id="JBDIML010000001">
    <property type="protein sequence ID" value="MEN2766453.1"/>
    <property type="molecule type" value="Genomic_DNA"/>
</dbReference>
<comment type="subcellular location">
    <subcellularLocation>
        <location evidence="1 4">Bacterial flagellum basal body</location>
    </subcellularLocation>
</comment>